<feature type="region of interest" description="Disordered" evidence="1">
    <location>
        <begin position="24"/>
        <end position="61"/>
    </location>
</feature>
<comment type="caution">
    <text evidence="3">The sequence shown here is derived from an EMBL/GenBank/DDBJ whole genome shotgun (WGS) entry which is preliminary data.</text>
</comment>
<evidence type="ECO:0000256" key="1">
    <source>
        <dbReference type="SAM" id="MobiDB-lite"/>
    </source>
</evidence>
<organism evidence="3 4">
    <name type="scientific">Mucor plumbeus</name>
    <dbReference type="NCBI Taxonomy" id="97098"/>
    <lineage>
        <taxon>Eukaryota</taxon>
        <taxon>Fungi</taxon>
        <taxon>Fungi incertae sedis</taxon>
        <taxon>Mucoromycota</taxon>
        <taxon>Mucoromycotina</taxon>
        <taxon>Mucoromycetes</taxon>
        <taxon>Mucorales</taxon>
        <taxon>Mucorineae</taxon>
        <taxon>Mucoraceae</taxon>
        <taxon>Mucor</taxon>
    </lineage>
</organism>
<keyword evidence="4" id="KW-1185">Reference proteome</keyword>
<dbReference type="OrthoDB" id="2287309at2759"/>
<sequence>MKPQNILLLLAILAILAKDVTCAKNENEPDENEPDENEPDENEPDENEGGHKHQKSKAISSNSVQSSASVWASVTPTIAFSSWSASASIPTGAADSAWTSVASHASAIQTSVISAASDISAVQSSVASTASSWVASGYAPSAIGSSSKAPLPSVSAARPYAGPSVISESNHVEISFGIATVGILAFLLTLA</sequence>
<reference evidence="3" key="1">
    <citation type="submission" date="2020-12" db="EMBL/GenBank/DDBJ databases">
        <title>Metabolic potential, ecology and presence of endohyphal bacteria is reflected in genomic diversity of Mucoromycotina.</title>
        <authorList>
            <person name="Muszewska A."/>
            <person name="Okrasinska A."/>
            <person name="Steczkiewicz K."/>
            <person name="Drgas O."/>
            <person name="Orlowska M."/>
            <person name="Perlinska-Lenart U."/>
            <person name="Aleksandrzak-Piekarczyk T."/>
            <person name="Szatraj K."/>
            <person name="Zielenkiewicz U."/>
            <person name="Pilsyk S."/>
            <person name="Malc E."/>
            <person name="Mieczkowski P."/>
            <person name="Kruszewska J.S."/>
            <person name="Biernat P."/>
            <person name="Pawlowska J."/>
        </authorList>
    </citation>
    <scope>NUCLEOTIDE SEQUENCE</scope>
    <source>
        <strain evidence="3">CBS 226.32</strain>
    </source>
</reference>
<feature type="chain" id="PRO_5034083462" evidence="2">
    <location>
        <begin position="23"/>
        <end position="191"/>
    </location>
</feature>
<keyword evidence="2" id="KW-0732">Signal</keyword>
<feature type="compositionally biased region" description="Acidic residues" evidence="1">
    <location>
        <begin position="28"/>
        <end position="47"/>
    </location>
</feature>
<gene>
    <name evidence="3" type="ORF">INT46_005335</name>
</gene>
<accession>A0A8H7QMK3</accession>
<feature type="signal peptide" evidence="2">
    <location>
        <begin position="1"/>
        <end position="22"/>
    </location>
</feature>
<evidence type="ECO:0000256" key="2">
    <source>
        <dbReference type="SAM" id="SignalP"/>
    </source>
</evidence>
<dbReference type="AlphaFoldDB" id="A0A8H7QMK3"/>
<name>A0A8H7QMK3_9FUNG</name>
<evidence type="ECO:0000313" key="3">
    <source>
        <dbReference type="EMBL" id="KAG2194308.1"/>
    </source>
</evidence>
<protein>
    <submittedName>
        <fullName evidence="3">Uncharacterized protein</fullName>
    </submittedName>
</protein>
<proteinExistence type="predicted"/>
<dbReference type="EMBL" id="JAEPRC010000593">
    <property type="protein sequence ID" value="KAG2194308.1"/>
    <property type="molecule type" value="Genomic_DNA"/>
</dbReference>
<dbReference type="Proteomes" id="UP000650833">
    <property type="component" value="Unassembled WGS sequence"/>
</dbReference>
<evidence type="ECO:0000313" key="4">
    <source>
        <dbReference type="Proteomes" id="UP000650833"/>
    </source>
</evidence>